<evidence type="ECO:0000256" key="1">
    <source>
        <dbReference type="ARBA" id="ARBA00022723"/>
    </source>
</evidence>
<dbReference type="PROSITE" id="PS00518">
    <property type="entry name" value="ZF_RING_1"/>
    <property type="match status" value="1"/>
</dbReference>
<evidence type="ECO:0000256" key="4">
    <source>
        <dbReference type="PROSITE-ProRule" id="PRU00175"/>
    </source>
</evidence>
<accession>A0A6A6YYH9</accession>
<sequence length="491" mass="56270">MKFGHQLKQVLQEEFPPAWIDQAIGYQQLKKCLHRLEKELSSFGLTPETLRQLLQEVEDHNTRAESELASQTEALAREEQIEKPFEYILTPEARAEQDLRDAANSDEKAPENTFHPKLLFTVDVATGEPLSANLSPETRSKLHQLALENGITNVRVTEVTELDEAAASEASDEDPQRSSSNSSSGTTTSPRELRMIEVPLTSDSEFFSMLTTQLSGIAELQSVEEKRLHTVIIQISQKINKIIEANPGKKRDIRDVVRWRRILNYYTDCNVFFETKPSMRVVAHTVTEAEKQLLQFTNMLNKEKLTNFKSEDSEASVNMFLELNQDLLQTLKFQEINNTAMYKILKKFDKRTALGVKATFPNKVHIPVFTDAVAKAVCYQVNKDVVETVPRLSDYSCAICSDIHWRPVRLECDHVFCIRCMIVMQRNKQSRCPLCRKEGILALHDADLDDEMKKFLEKWFPDEVTRKQKENEFLAGVDQYGEAYKAKCIVM</sequence>
<dbReference type="PROSITE" id="PS51382">
    <property type="entry name" value="SPX"/>
    <property type="match status" value="1"/>
</dbReference>
<dbReference type="OrthoDB" id="5588846at2759"/>
<dbReference type="Gene3D" id="3.30.40.10">
    <property type="entry name" value="Zinc/RING finger domain, C3HC4 (zinc finger)"/>
    <property type="match status" value="1"/>
</dbReference>
<dbReference type="GeneID" id="54458429"/>
<evidence type="ECO:0000256" key="3">
    <source>
        <dbReference type="ARBA" id="ARBA00022833"/>
    </source>
</evidence>
<feature type="domain" description="RING-type" evidence="7">
    <location>
        <begin position="397"/>
        <end position="436"/>
    </location>
</feature>
<evidence type="ECO:0000256" key="2">
    <source>
        <dbReference type="ARBA" id="ARBA00022771"/>
    </source>
</evidence>
<gene>
    <name evidence="9 11" type="ORF">BDZ99DRAFT_436449</name>
</gene>
<evidence type="ECO:0008006" key="12">
    <source>
        <dbReference type="Google" id="ProtNLM"/>
    </source>
</evidence>
<feature type="compositionally biased region" description="Acidic residues" evidence="6">
    <location>
        <begin position="164"/>
        <end position="173"/>
    </location>
</feature>
<reference evidence="11" key="3">
    <citation type="submission" date="2025-04" db="UniProtKB">
        <authorList>
            <consortium name="RefSeq"/>
        </authorList>
    </citation>
    <scope>IDENTIFICATION</scope>
    <source>
        <strain evidence="11">CBS 304.34</strain>
    </source>
</reference>
<feature type="compositionally biased region" description="Low complexity" evidence="6">
    <location>
        <begin position="178"/>
        <end position="189"/>
    </location>
</feature>
<keyword evidence="2 4" id="KW-0863">Zinc-finger</keyword>
<protein>
    <recommendedName>
        <fullName evidence="12">RING-14 protein</fullName>
    </recommendedName>
</protein>
<proteinExistence type="predicted"/>
<keyword evidence="10" id="KW-1185">Reference proteome</keyword>
<dbReference type="InterPro" id="IPR017907">
    <property type="entry name" value="Znf_RING_CS"/>
</dbReference>
<evidence type="ECO:0000259" key="7">
    <source>
        <dbReference type="PROSITE" id="PS50089"/>
    </source>
</evidence>
<keyword evidence="5" id="KW-0175">Coiled coil</keyword>
<evidence type="ECO:0000313" key="9">
    <source>
        <dbReference type="EMBL" id="KAF2813881.1"/>
    </source>
</evidence>
<dbReference type="InterPro" id="IPR001841">
    <property type="entry name" value="Znf_RING"/>
</dbReference>
<dbReference type="AlphaFoldDB" id="A0A6A6YYH9"/>
<reference evidence="9 11" key="1">
    <citation type="journal article" date="2020" name="Stud. Mycol.">
        <title>101 Dothideomycetes genomes: a test case for predicting lifestyles and emergence of pathogens.</title>
        <authorList>
            <person name="Haridas S."/>
            <person name="Albert R."/>
            <person name="Binder M."/>
            <person name="Bloem J."/>
            <person name="Labutti K."/>
            <person name="Salamov A."/>
            <person name="Andreopoulos B."/>
            <person name="Baker S."/>
            <person name="Barry K."/>
            <person name="Bills G."/>
            <person name="Bluhm B."/>
            <person name="Cannon C."/>
            <person name="Castanera R."/>
            <person name="Culley D."/>
            <person name="Daum C."/>
            <person name="Ezra D."/>
            <person name="Gonzalez J."/>
            <person name="Henrissat B."/>
            <person name="Kuo A."/>
            <person name="Liang C."/>
            <person name="Lipzen A."/>
            <person name="Lutzoni F."/>
            <person name="Magnuson J."/>
            <person name="Mondo S."/>
            <person name="Nolan M."/>
            <person name="Ohm R."/>
            <person name="Pangilinan J."/>
            <person name="Park H.-J."/>
            <person name="Ramirez L."/>
            <person name="Alfaro M."/>
            <person name="Sun H."/>
            <person name="Tritt A."/>
            <person name="Yoshinaga Y."/>
            <person name="Zwiers L.-H."/>
            <person name="Turgeon B."/>
            <person name="Goodwin S."/>
            <person name="Spatafora J."/>
            <person name="Crous P."/>
            <person name="Grigoriev I."/>
        </authorList>
    </citation>
    <scope>NUCLEOTIDE SEQUENCE</scope>
    <source>
        <strain evidence="9 11">CBS 304.34</strain>
    </source>
</reference>
<evidence type="ECO:0000256" key="5">
    <source>
        <dbReference type="SAM" id="Coils"/>
    </source>
</evidence>
<feature type="domain" description="SPX" evidence="8">
    <location>
        <begin position="1"/>
        <end position="362"/>
    </location>
</feature>
<dbReference type="PANTHER" id="PTHR23327:SF51">
    <property type="entry name" value="TRANSCRIPTIONAL REGULATOR OF YEAST FORM ADHERENCE 3"/>
    <property type="match status" value="1"/>
</dbReference>
<keyword evidence="3" id="KW-0862">Zinc</keyword>
<name>A0A6A6YYH9_9PEZI</name>
<dbReference type="InterPro" id="IPR013083">
    <property type="entry name" value="Znf_RING/FYVE/PHD"/>
</dbReference>
<dbReference type="Pfam" id="PF00097">
    <property type="entry name" value="zf-C3HC4"/>
    <property type="match status" value="1"/>
</dbReference>
<evidence type="ECO:0000313" key="11">
    <source>
        <dbReference type="RefSeq" id="XP_033580845.1"/>
    </source>
</evidence>
<dbReference type="Proteomes" id="UP000504636">
    <property type="component" value="Unplaced"/>
</dbReference>
<dbReference type="PANTHER" id="PTHR23327">
    <property type="entry name" value="RING FINGER PROTEIN 127"/>
    <property type="match status" value="1"/>
</dbReference>
<evidence type="ECO:0000313" key="10">
    <source>
        <dbReference type="Proteomes" id="UP000504636"/>
    </source>
</evidence>
<feature type="coiled-coil region" evidence="5">
    <location>
        <begin position="54"/>
        <end position="81"/>
    </location>
</feature>
<dbReference type="Pfam" id="PF03105">
    <property type="entry name" value="SPX"/>
    <property type="match status" value="1"/>
</dbReference>
<dbReference type="InterPro" id="IPR018957">
    <property type="entry name" value="Znf_C3HC4_RING-type"/>
</dbReference>
<dbReference type="SUPFAM" id="SSF57850">
    <property type="entry name" value="RING/U-box"/>
    <property type="match status" value="1"/>
</dbReference>
<dbReference type="InterPro" id="IPR004331">
    <property type="entry name" value="SPX_dom"/>
</dbReference>
<feature type="region of interest" description="Disordered" evidence="6">
    <location>
        <begin position="164"/>
        <end position="193"/>
    </location>
</feature>
<reference evidence="11" key="2">
    <citation type="submission" date="2020-04" db="EMBL/GenBank/DDBJ databases">
        <authorList>
            <consortium name="NCBI Genome Project"/>
        </authorList>
    </citation>
    <scope>NUCLEOTIDE SEQUENCE</scope>
    <source>
        <strain evidence="11">CBS 304.34</strain>
    </source>
</reference>
<dbReference type="RefSeq" id="XP_033580845.1">
    <property type="nucleotide sequence ID" value="XM_033717536.1"/>
</dbReference>
<dbReference type="SMART" id="SM00184">
    <property type="entry name" value="RING"/>
    <property type="match status" value="1"/>
</dbReference>
<dbReference type="PROSITE" id="PS50089">
    <property type="entry name" value="ZF_RING_2"/>
    <property type="match status" value="1"/>
</dbReference>
<keyword evidence="1" id="KW-0479">Metal-binding</keyword>
<evidence type="ECO:0000259" key="8">
    <source>
        <dbReference type="PROSITE" id="PS51382"/>
    </source>
</evidence>
<dbReference type="GO" id="GO:0008270">
    <property type="term" value="F:zinc ion binding"/>
    <property type="evidence" value="ECO:0007669"/>
    <property type="project" value="UniProtKB-KW"/>
</dbReference>
<organism evidence="9">
    <name type="scientific">Mytilinidion resinicola</name>
    <dbReference type="NCBI Taxonomy" id="574789"/>
    <lineage>
        <taxon>Eukaryota</taxon>
        <taxon>Fungi</taxon>
        <taxon>Dikarya</taxon>
        <taxon>Ascomycota</taxon>
        <taxon>Pezizomycotina</taxon>
        <taxon>Dothideomycetes</taxon>
        <taxon>Pleosporomycetidae</taxon>
        <taxon>Mytilinidiales</taxon>
        <taxon>Mytilinidiaceae</taxon>
        <taxon>Mytilinidion</taxon>
    </lineage>
</organism>
<evidence type="ECO:0000256" key="6">
    <source>
        <dbReference type="SAM" id="MobiDB-lite"/>
    </source>
</evidence>
<dbReference type="EMBL" id="MU003695">
    <property type="protein sequence ID" value="KAF2813881.1"/>
    <property type="molecule type" value="Genomic_DNA"/>
</dbReference>